<feature type="compositionally biased region" description="Basic and acidic residues" evidence="1">
    <location>
        <begin position="150"/>
        <end position="163"/>
    </location>
</feature>
<feature type="region of interest" description="Disordered" evidence="1">
    <location>
        <begin position="99"/>
        <end position="432"/>
    </location>
</feature>
<dbReference type="GO" id="GO:0005509">
    <property type="term" value="F:calcium ion binding"/>
    <property type="evidence" value="ECO:0007669"/>
    <property type="project" value="InterPro"/>
</dbReference>
<dbReference type="PANTHER" id="PTHR11639:SF26">
    <property type="entry name" value="CORNULIN"/>
    <property type="match status" value="1"/>
</dbReference>
<dbReference type="AlphaFoldDB" id="A0A151M7H2"/>
<dbReference type="PANTHER" id="PTHR11639">
    <property type="entry name" value="S100 CALCIUM-BINDING PROTEIN"/>
    <property type="match status" value="1"/>
</dbReference>
<comment type="caution">
    <text evidence="3">The sequence shown here is derived from an EMBL/GenBank/DDBJ whole genome shotgun (WGS) entry which is preliminary data.</text>
</comment>
<feature type="compositionally biased region" description="Basic and acidic residues" evidence="1">
    <location>
        <begin position="188"/>
        <end position="220"/>
    </location>
</feature>
<feature type="compositionally biased region" description="Polar residues" evidence="1">
    <location>
        <begin position="383"/>
        <end position="399"/>
    </location>
</feature>
<reference evidence="3 4" key="1">
    <citation type="journal article" date="2012" name="Genome Biol.">
        <title>Sequencing three crocodilian genomes to illuminate the evolution of archosaurs and amniotes.</title>
        <authorList>
            <person name="St John J.A."/>
            <person name="Braun E.L."/>
            <person name="Isberg S.R."/>
            <person name="Miles L.G."/>
            <person name="Chong A.Y."/>
            <person name="Gongora J."/>
            <person name="Dalzell P."/>
            <person name="Moran C."/>
            <person name="Bed'hom B."/>
            <person name="Abzhanov A."/>
            <person name="Burgess S.C."/>
            <person name="Cooksey A.M."/>
            <person name="Castoe T.A."/>
            <person name="Crawford N.G."/>
            <person name="Densmore L.D."/>
            <person name="Drew J.C."/>
            <person name="Edwards S.V."/>
            <person name="Faircloth B.C."/>
            <person name="Fujita M.K."/>
            <person name="Greenwold M.J."/>
            <person name="Hoffmann F.G."/>
            <person name="Howard J.M."/>
            <person name="Iguchi T."/>
            <person name="Janes D.E."/>
            <person name="Khan S.Y."/>
            <person name="Kohno S."/>
            <person name="de Koning A.J."/>
            <person name="Lance S.L."/>
            <person name="McCarthy F.M."/>
            <person name="McCormack J.E."/>
            <person name="Merchant M.E."/>
            <person name="Peterson D.G."/>
            <person name="Pollock D.D."/>
            <person name="Pourmand N."/>
            <person name="Raney B.J."/>
            <person name="Roessler K.A."/>
            <person name="Sanford J.R."/>
            <person name="Sawyer R.H."/>
            <person name="Schmidt C.J."/>
            <person name="Triplett E.W."/>
            <person name="Tuberville T.D."/>
            <person name="Venegas-Anaya M."/>
            <person name="Howard J.T."/>
            <person name="Jarvis E.D."/>
            <person name="Guillette L.J.Jr."/>
            <person name="Glenn T.C."/>
            <person name="Green R.E."/>
            <person name="Ray D.A."/>
        </authorList>
    </citation>
    <scope>NUCLEOTIDE SEQUENCE [LARGE SCALE GENOMIC DNA]</scope>
    <source>
        <strain evidence="3">KSC_2009_1</strain>
    </source>
</reference>
<dbReference type="eggNOG" id="ENOG502SATM">
    <property type="taxonomic scope" value="Eukaryota"/>
</dbReference>
<dbReference type="SMART" id="SM01394">
    <property type="entry name" value="S_100"/>
    <property type="match status" value="1"/>
</dbReference>
<dbReference type="Pfam" id="PF01023">
    <property type="entry name" value="S_100"/>
    <property type="match status" value="1"/>
</dbReference>
<dbReference type="InterPro" id="IPR002048">
    <property type="entry name" value="EF_hand_dom"/>
</dbReference>
<dbReference type="CDD" id="cd00213">
    <property type="entry name" value="S-100"/>
    <property type="match status" value="1"/>
</dbReference>
<dbReference type="GO" id="GO:0046914">
    <property type="term" value="F:transition metal ion binding"/>
    <property type="evidence" value="ECO:0007669"/>
    <property type="project" value="InterPro"/>
</dbReference>
<evidence type="ECO:0000259" key="2">
    <source>
        <dbReference type="PROSITE" id="PS50222"/>
    </source>
</evidence>
<dbReference type="PROSITE" id="PS50222">
    <property type="entry name" value="EF_HAND_2"/>
    <property type="match status" value="1"/>
</dbReference>
<dbReference type="InterPro" id="IPR034325">
    <property type="entry name" value="S-100_dom"/>
</dbReference>
<organism evidence="3 4">
    <name type="scientific">Alligator mississippiensis</name>
    <name type="common">American alligator</name>
    <dbReference type="NCBI Taxonomy" id="8496"/>
    <lineage>
        <taxon>Eukaryota</taxon>
        <taxon>Metazoa</taxon>
        <taxon>Chordata</taxon>
        <taxon>Craniata</taxon>
        <taxon>Vertebrata</taxon>
        <taxon>Euteleostomi</taxon>
        <taxon>Archelosauria</taxon>
        <taxon>Archosauria</taxon>
        <taxon>Crocodylia</taxon>
        <taxon>Alligatoridae</taxon>
        <taxon>Alligatorinae</taxon>
        <taxon>Alligator</taxon>
    </lineage>
</organism>
<dbReference type="GO" id="GO:1902808">
    <property type="term" value="P:positive regulation of cell cycle G1/S phase transition"/>
    <property type="evidence" value="ECO:0007669"/>
    <property type="project" value="TreeGrafter"/>
</dbReference>
<evidence type="ECO:0000256" key="1">
    <source>
        <dbReference type="SAM" id="MobiDB-lite"/>
    </source>
</evidence>
<gene>
    <name evidence="3" type="primary">CRNN</name>
    <name evidence="3" type="ORF">Y1Q_0005898</name>
</gene>
<sequence length="456" mass="51188">MSRFSGTCKEMTQLQGNIEGIVSAFNAYAKEDGGCITLSKGELRQLIQQEFADVLVKPHDLQTIDQVLQRLDVEREDRIDFDEFLVLVFQVAKACHKKLSPCQPSGDGQGSAAQGDASRDQAQRADQEQGQKQPDAPEQDPTRPQAPETRTAEGDLSRRHTQDPEVSGTQDPEVSQGDGNHEAQAAKTPEHDSIRRQGQEPEQDPSHHRAQEQDPNREGQDPQVPQQDVKHEALESGAPEQAPNRHPVLQPSVSERDLDHSHSSASERDLDHHPTLQPNTLETDLDRHPTLQPNTLETDLDRLPTLQPSTSETDLDHHQGLETEAPEQDLNSTTGRESTHNEAHELQAPEQESQESQPDEQDQNRHQSEEPEASEHTLHHQPQEAQPTEQDLTWETQTPRVPEGDVSRGGTPFSPALQQDRGAQQDPREEALTAYRPYIYQCQKPPTFPYQWLPKQ</sequence>
<dbReference type="SUPFAM" id="SSF47473">
    <property type="entry name" value="EF-hand"/>
    <property type="match status" value="1"/>
</dbReference>
<evidence type="ECO:0000313" key="4">
    <source>
        <dbReference type="Proteomes" id="UP000050525"/>
    </source>
</evidence>
<feature type="compositionally biased region" description="Basic and acidic residues" evidence="1">
    <location>
        <begin position="117"/>
        <end position="129"/>
    </location>
</feature>
<protein>
    <submittedName>
        <fullName evidence="3">Cornulin</fullName>
    </submittedName>
</protein>
<accession>A0A151M7H2</accession>
<dbReference type="GO" id="GO:0005615">
    <property type="term" value="C:extracellular space"/>
    <property type="evidence" value="ECO:0007669"/>
    <property type="project" value="TreeGrafter"/>
</dbReference>
<dbReference type="GO" id="GO:0051896">
    <property type="term" value="P:regulation of phosphatidylinositol 3-kinase/protein kinase B signal transduction"/>
    <property type="evidence" value="ECO:0007669"/>
    <property type="project" value="TreeGrafter"/>
</dbReference>
<dbReference type="Gene3D" id="1.10.238.10">
    <property type="entry name" value="EF-hand"/>
    <property type="match status" value="1"/>
</dbReference>
<dbReference type="GO" id="GO:0048306">
    <property type="term" value="F:calcium-dependent protein binding"/>
    <property type="evidence" value="ECO:0007669"/>
    <property type="project" value="TreeGrafter"/>
</dbReference>
<feature type="compositionally biased region" description="Basic and acidic residues" evidence="1">
    <location>
        <begin position="254"/>
        <end position="274"/>
    </location>
</feature>
<proteinExistence type="predicted"/>
<dbReference type="Proteomes" id="UP000050525">
    <property type="component" value="Unassembled WGS sequence"/>
</dbReference>
<name>A0A151M7H2_ALLMI</name>
<keyword evidence="4" id="KW-1185">Reference proteome</keyword>
<dbReference type="GO" id="GO:0071345">
    <property type="term" value="P:cellular response to cytokine stimulus"/>
    <property type="evidence" value="ECO:0007669"/>
    <property type="project" value="TreeGrafter"/>
</dbReference>
<dbReference type="InterPro" id="IPR011992">
    <property type="entry name" value="EF-hand-dom_pair"/>
</dbReference>
<feature type="compositionally biased region" description="Basic and acidic residues" evidence="1">
    <location>
        <begin position="362"/>
        <end position="382"/>
    </location>
</feature>
<dbReference type="EMBL" id="AKHW03006405">
    <property type="protein sequence ID" value="KYO20447.1"/>
    <property type="molecule type" value="Genomic_DNA"/>
</dbReference>
<dbReference type="InterPro" id="IPR013787">
    <property type="entry name" value="S100_Ca-bd_sub"/>
</dbReference>
<dbReference type="STRING" id="8496.A0A151M7H2"/>
<evidence type="ECO:0000313" key="3">
    <source>
        <dbReference type="EMBL" id="KYO20447.1"/>
    </source>
</evidence>
<feature type="domain" description="EF-hand" evidence="2">
    <location>
        <begin position="59"/>
        <end position="94"/>
    </location>
</feature>
<feature type="compositionally biased region" description="Basic and acidic residues" evidence="1">
    <location>
        <begin position="337"/>
        <end position="347"/>
    </location>
</feature>